<organism evidence="1 2">
    <name type="scientific">Rhizobium oryzicola</name>
    <dbReference type="NCBI Taxonomy" id="1232668"/>
    <lineage>
        <taxon>Bacteria</taxon>
        <taxon>Pseudomonadati</taxon>
        <taxon>Pseudomonadota</taxon>
        <taxon>Alphaproteobacteria</taxon>
        <taxon>Hyphomicrobiales</taxon>
        <taxon>Rhizobiaceae</taxon>
        <taxon>Rhizobium/Agrobacterium group</taxon>
        <taxon>Rhizobium</taxon>
    </lineage>
</organism>
<dbReference type="EMBL" id="JAUKWQ010000002">
    <property type="protein sequence ID" value="MDO1582517.1"/>
    <property type="molecule type" value="Genomic_DNA"/>
</dbReference>
<dbReference type="Proteomes" id="UP001169006">
    <property type="component" value="Unassembled WGS sequence"/>
</dbReference>
<dbReference type="RefSeq" id="WP_302076660.1">
    <property type="nucleotide sequence ID" value="NZ_JAUKWQ010000002.1"/>
</dbReference>
<keyword evidence="2" id="KW-1185">Reference proteome</keyword>
<sequence>MDQEMTVQDLMHDPLIAMLMQADGIRHEDLDQLLRGTAEAQVEHLQSQIRTARASEFYGNLEKTHSRAEIRIGG</sequence>
<comment type="caution">
    <text evidence="1">The sequence shown here is derived from an EMBL/GenBank/DDBJ whole genome shotgun (WGS) entry which is preliminary data.</text>
</comment>
<gene>
    <name evidence="1" type="ORF">Q2T52_10445</name>
</gene>
<reference evidence="1" key="2">
    <citation type="submission" date="2023-07" db="EMBL/GenBank/DDBJ databases">
        <authorList>
            <person name="Sun H."/>
        </authorList>
    </citation>
    <scope>NUCLEOTIDE SEQUENCE</scope>
    <source>
        <strain evidence="1">05753</strain>
    </source>
</reference>
<evidence type="ECO:0000313" key="1">
    <source>
        <dbReference type="EMBL" id="MDO1582517.1"/>
    </source>
</evidence>
<proteinExistence type="predicted"/>
<protein>
    <submittedName>
        <fullName evidence="1">Uncharacterized protein</fullName>
    </submittedName>
</protein>
<name>A0ABT8SY09_9HYPH</name>
<accession>A0ABT8SY09</accession>
<evidence type="ECO:0000313" key="2">
    <source>
        <dbReference type="Proteomes" id="UP001169006"/>
    </source>
</evidence>
<reference evidence="1" key="1">
    <citation type="journal article" date="2015" name="Int. J. Syst. Evol. Microbiol.">
        <title>Rhizobium oryzicola sp. nov., potential plant-growth-promoting endophytic bacteria isolated from rice roots.</title>
        <authorList>
            <person name="Zhang X.X."/>
            <person name="Gao J.S."/>
            <person name="Cao Y.H."/>
            <person name="Sheirdil R.A."/>
            <person name="Wang X.C."/>
            <person name="Zhang L."/>
        </authorList>
    </citation>
    <scope>NUCLEOTIDE SEQUENCE</scope>
    <source>
        <strain evidence="1">05753</strain>
    </source>
</reference>